<proteinExistence type="inferred from homology"/>
<name>A0ABM8ZYT4_9VIBR</name>
<comment type="subcellular location">
    <subcellularLocation>
        <location evidence="1">Periplasm</location>
    </subcellularLocation>
</comment>
<protein>
    <recommendedName>
        <fullName evidence="3">Autoinducer 2-binding periplasmic protein LuxP</fullName>
    </recommendedName>
</protein>
<dbReference type="InterPro" id="IPR028082">
    <property type="entry name" value="Peripla_BP_I"/>
</dbReference>
<reference evidence="5" key="1">
    <citation type="submission" date="2021-11" db="EMBL/GenBank/DDBJ databases">
        <authorList>
            <person name="Rodrigo-Torres L."/>
            <person name="Arahal R. D."/>
            <person name="Lucena T."/>
        </authorList>
    </citation>
    <scope>NUCLEOTIDE SEQUENCE</scope>
    <source>
        <strain evidence="5">CECT 7928</strain>
    </source>
</reference>
<dbReference type="Gene3D" id="3.40.50.2300">
    <property type="match status" value="2"/>
</dbReference>
<evidence type="ECO:0000256" key="3">
    <source>
        <dbReference type="ARBA" id="ARBA00022181"/>
    </source>
</evidence>
<evidence type="ECO:0000313" key="6">
    <source>
        <dbReference type="Proteomes" id="UP000838748"/>
    </source>
</evidence>
<evidence type="ECO:0000259" key="4">
    <source>
        <dbReference type="Pfam" id="PF13407"/>
    </source>
</evidence>
<dbReference type="PANTHER" id="PTHR30036">
    <property type="entry name" value="D-XYLOSE-BINDING PERIPLASMIC PROTEIN"/>
    <property type="match status" value="1"/>
</dbReference>
<keyword evidence="6" id="KW-1185">Reference proteome</keyword>
<organism evidence="5 6">
    <name type="scientific">Vibrio marisflavi CECT 7928</name>
    <dbReference type="NCBI Taxonomy" id="634439"/>
    <lineage>
        <taxon>Bacteria</taxon>
        <taxon>Pseudomonadati</taxon>
        <taxon>Pseudomonadota</taxon>
        <taxon>Gammaproteobacteria</taxon>
        <taxon>Vibrionales</taxon>
        <taxon>Vibrionaceae</taxon>
        <taxon>Vibrio</taxon>
    </lineage>
</organism>
<dbReference type="EMBL" id="CAKLDM010000001">
    <property type="protein sequence ID" value="CAH0536090.1"/>
    <property type="molecule type" value="Genomic_DNA"/>
</dbReference>
<feature type="domain" description="Periplasmic binding protein" evidence="4">
    <location>
        <begin position="52"/>
        <end position="333"/>
    </location>
</feature>
<dbReference type="Pfam" id="PF13407">
    <property type="entry name" value="Peripla_BP_4"/>
    <property type="match status" value="1"/>
</dbReference>
<gene>
    <name evidence="5" type="ORF">VMF7928_00186</name>
</gene>
<comment type="caution">
    <text evidence="5">The sequence shown here is derived from an EMBL/GenBank/DDBJ whole genome shotgun (WGS) entry which is preliminary data.</text>
</comment>
<dbReference type="PANTHER" id="PTHR30036:SF7">
    <property type="entry name" value="ABC TRANSPORTER PERIPLASMIC-BINDING PROTEIN YPHF"/>
    <property type="match status" value="1"/>
</dbReference>
<dbReference type="Proteomes" id="UP000838748">
    <property type="component" value="Unassembled WGS sequence"/>
</dbReference>
<comment type="similarity">
    <text evidence="2">Belongs to the bacterial solute-binding protein 2 family.</text>
</comment>
<dbReference type="InterPro" id="IPR050555">
    <property type="entry name" value="Bact_Solute-Bind_Prot2"/>
</dbReference>
<dbReference type="SUPFAM" id="SSF53822">
    <property type="entry name" value="Periplasmic binding protein-like I"/>
    <property type="match status" value="1"/>
</dbReference>
<evidence type="ECO:0000313" key="5">
    <source>
        <dbReference type="EMBL" id="CAH0536090.1"/>
    </source>
</evidence>
<sequence>MRLSYFRKNLLHFIYKVFILFGPIMRQLTILLLVSIFSSNGFVSAKELTLAVVPKFESVFFTQSKIGCEAAAKELPNVKCIYVSPGEADIRTQDKIVKKLIADGVDGIAIAVGQSKFLAGNSLKQAKQAGIPIVTYDSDFDAATLKKYPDLRSAYIGTNNFELGKALGEQLQINRPNGGALVIQSGRPDSPNLNLRIMGIRSALSGNRYDSPPGTLLTGENGWIEVRKPFFNFDQLPRAVKQLDTVLKGKRVQADAFVSVGGWLQNDEKIYRDLITPYKKSLTDNKISIVISDASATQLVLLGDKLTTANVGQSPYEMGRQAILTLYKIINNQPYQEFIYTPLNICTQQNYKTCTKKD</sequence>
<evidence type="ECO:0000256" key="1">
    <source>
        <dbReference type="ARBA" id="ARBA00004418"/>
    </source>
</evidence>
<dbReference type="InterPro" id="IPR025997">
    <property type="entry name" value="SBP_2_dom"/>
</dbReference>
<accession>A0ABM8ZYT4</accession>
<evidence type="ECO:0000256" key="2">
    <source>
        <dbReference type="ARBA" id="ARBA00007639"/>
    </source>
</evidence>